<evidence type="ECO:0000313" key="2">
    <source>
        <dbReference type="EMBL" id="SUJ07874.1"/>
    </source>
</evidence>
<dbReference type="Pfam" id="PF21012">
    <property type="entry name" value="DUF6850"/>
    <property type="match status" value="1"/>
</dbReference>
<name>A0A380BVR5_SPHSI</name>
<dbReference type="EMBL" id="UGYW01000002">
    <property type="protein sequence ID" value="SUJ07874.1"/>
    <property type="molecule type" value="Genomic_DNA"/>
</dbReference>
<organism evidence="2 3">
    <name type="scientific">Sphingobacterium spiritivorum</name>
    <name type="common">Flavobacterium spiritivorum</name>
    <dbReference type="NCBI Taxonomy" id="258"/>
    <lineage>
        <taxon>Bacteria</taxon>
        <taxon>Pseudomonadati</taxon>
        <taxon>Bacteroidota</taxon>
        <taxon>Sphingobacteriia</taxon>
        <taxon>Sphingobacteriales</taxon>
        <taxon>Sphingobacteriaceae</taxon>
        <taxon>Sphingobacterium</taxon>
    </lineage>
</organism>
<proteinExistence type="predicted"/>
<dbReference type="Proteomes" id="UP000254893">
    <property type="component" value="Unassembled WGS sequence"/>
</dbReference>
<dbReference type="InterPro" id="IPR049236">
    <property type="entry name" value="DUF6850"/>
</dbReference>
<evidence type="ECO:0000259" key="1">
    <source>
        <dbReference type="Pfam" id="PF21012"/>
    </source>
</evidence>
<sequence length="522" mass="60991">MLLQINFIYNMKSHLYLYILSLAFVILPSFSRAQQTTEADTVQRSLRYFSIESPMWLEEMTTSRFTQLSLQYTGTQGGFRAAQDAQKARHINFDSEGTITLQDVRLWGRFSYSNIQEDSTRFGHQTRHNPSAPLYFASYGFNHYERTLYTIQARGQRYWSDHKYSVFGGLDYKVGDHFSNNDPRGSIDEIRLDASLGGSIRVTKGIDLGTEALYGYGQENVEIAFKNENYNTSPVKSPYLNYMVRGYGWQVRDYLTNMFYQNDYNHIGANLYVSAQTTAGKFYGKSGYRYDLQKYRQVLRSEQRINELNHYKLYTWSNQLMWFLAKENDSYTVKVNTDITDGKDFDIESNINNYIYKREDYTASLAYSMRRTKWNQYYEVTTGWNAEKRHDGGSGTLLDYGIFNSSVSANYEYKLADKQSIELGLTGLLSRPTKTIWELPLINENVFHEYVFYHDILFRSAETWGGRARIAYKHPVYKHYTARISFEGGIIKASDFKILDRESLSVPTDRRTDFKMKLELTF</sequence>
<reference evidence="2 3" key="1">
    <citation type="submission" date="2018-06" db="EMBL/GenBank/DDBJ databases">
        <authorList>
            <consortium name="Pathogen Informatics"/>
            <person name="Doyle S."/>
        </authorList>
    </citation>
    <scope>NUCLEOTIDE SEQUENCE [LARGE SCALE GENOMIC DNA]</scope>
    <source>
        <strain evidence="2 3">NCTC11388</strain>
    </source>
</reference>
<accession>A0A380BVR5</accession>
<evidence type="ECO:0000313" key="3">
    <source>
        <dbReference type="Proteomes" id="UP000254893"/>
    </source>
</evidence>
<gene>
    <name evidence="2" type="ORF">NCTC11388_01838</name>
</gene>
<protein>
    <recommendedName>
        <fullName evidence="1">DUF6850 domain-containing protein</fullName>
    </recommendedName>
</protein>
<feature type="domain" description="DUF6850" evidence="1">
    <location>
        <begin position="54"/>
        <end position="522"/>
    </location>
</feature>
<dbReference type="AlphaFoldDB" id="A0A380BVR5"/>